<evidence type="ECO:0000313" key="2">
    <source>
        <dbReference type="Proteomes" id="UP000712713"/>
    </source>
</evidence>
<protein>
    <submittedName>
        <fullName evidence="1">Uncharacterized protein</fullName>
    </submittedName>
</protein>
<feature type="non-terminal residue" evidence="1">
    <location>
        <position position="68"/>
    </location>
</feature>
<organism evidence="1 2">
    <name type="scientific">Tessaracoccus flavescens</name>
    <dbReference type="NCBI Taxonomy" id="399497"/>
    <lineage>
        <taxon>Bacteria</taxon>
        <taxon>Bacillati</taxon>
        <taxon>Actinomycetota</taxon>
        <taxon>Actinomycetes</taxon>
        <taxon>Propionibacteriales</taxon>
        <taxon>Propionibacteriaceae</taxon>
        <taxon>Tessaracoccus</taxon>
    </lineage>
</organism>
<sequence>MLSDPFNLVDEVSKVLPTTKWILVGGLMVHAHALIADVGNNRPTTDADIVVEVVSADSYHAAARAIES</sequence>
<dbReference type="EMBL" id="DYZF01000140">
    <property type="protein sequence ID" value="HJE51443.1"/>
    <property type="molecule type" value="Genomic_DNA"/>
</dbReference>
<evidence type="ECO:0000313" key="1">
    <source>
        <dbReference type="EMBL" id="HJE51443.1"/>
    </source>
</evidence>
<dbReference type="Proteomes" id="UP000712713">
    <property type="component" value="Unassembled WGS sequence"/>
</dbReference>
<reference evidence="1" key="2">
    <citation type="submission" date="2021-09" db="EMBL/GenBank/DDBJ databases">
        <authorList>
            <person name="Gilroy R."/>
        </authorList>
    </citation>
    <scope>NUCLEOTIDE SEQUENCE</scope>
    <source>
        <strain evidence="1">ChiGjej3B3-7470</strain>
    </source>
</reference>
<comment type="caution">
    <text evidence="1">The sequence shown here is derived from an EMBL/GenBank/DDBJ whole genome shotgun (WGS) entry which is preliminary data.</text>
</comment>
<accession>A0A921JRF3</accession>
<reference evidence="1" key="1">
    <citation type="journal article" date="2021" name="PeerJ">
        <title>Extensive microbial diversity within the chicken gut microbiome revealed by metagenomics and culture.</title>
        <authorList>
            <person name="Gilroy R."/>
            <person name="Ravi A."/>
            <person name="Getino M."/>
            <person name="Pursley I."/>
            <person name="Horton D.L."/>
            <person name="Alikhan N.F."/>
            <person name="Baker D."/>
            <person name="Gharbi K."/>
            <person name="Hall N."/>
            <person name="Watson M."/>
            <person name="Adriaenssens E.M."/>
            <person name="Foster-Nyarko E."/>
            <person name="Jarju S."/>
            <person name="Secka A."/>
            <person name="Antonio M."/>
            <person name="Oren A."/>
            <person name="Chaudhuri R.R."/>
            <person name="La Ragione R."/>
            <person name="Hildebrand F."/>
            <person name="Pallen M.J."/>
        </authorList>
    </citation>
    <scope>NUCLEOTIDE SEQUENCE</scope>
    <source>
        <strain evidence="1">ChiGjej3B3-7470</strain>
    </source>
</reference>
<dbReference type="AlphaFoldDB" id="A0A921JRF3"/>
<proteinExistence type="predicted"/>
<gene>
    <name evidence="1" type="ORF">K8V15_05625</name>
</gene>
<name>A0A921JRF3_9ACTN</name>